<evidence type="ECO:0000256" key="1">
    <source>
        <dbReference type="ARBA" id="ARBA00005417"/>
    </source>
</evidence>
<comment type="similarity">
    <text evidence="1">Belongs to the ABC transporter superfamily.</text>
</comment>
<dbReference type="SMART" id="SM00382">
    <property type="entry name" value="AAA"/>
    <property type="match status" value="1"/>
</dbReference>
<evidence type="ECO:0000256" key="3">
    <source>
        <dbReference type="ARBA" id="ARBA00022741"/>
    </source>
</evidence>
<keyword evidence="4" id="KW-0067">ATP-binding</keyword>
<evidence type="ECO:0000313" key="6">
    <source>
        <dbReference type="EMBL" id="AEV67180.1"/>
    </source>
</evidence>
<dbReference type="Proteomes" id="UP000005435">
    <property type="component" value="Chromosome"/>
</dbReference>
<evidence type="ECO:0000313" key="7">
    <source>
        <dbReference type="Proteomes" id="UP000005435"/>
    </source>
</evidence>
<dbReference type="GO" id="GO:0016887">
    <property type="term" value="F:ATP hydrolysis activity"/>
    <property type="evidence" value="ECO:0007669"/>
    <property type="project" value="InterPro"/>
</dbReference>
<sequence>MEKVLEVKSLKKIYKNGRGVSNISFDIYKGEIIGLLGSNGSGKTTVMKAITGLIRANEGTVKICGKDISDNFEEAIKNVGCLIEKPSLIGNLSCYNNLKFISGYYENVDIARIDEVLHITGLTTYKNEKVKTFSLGMKQRLAIAMAIYQKPQLVILDEPANGLDIEGSKELRKIVSLLAKEYMISFLISSHQIYEVEMLCDKILILQNGKMIDVCNVESVKDMGLSLEDYFIEKIKPA</sequence>
<keyword evidence="2" id="KW-0813">Transport</keyword>
<dbReference type="InterPro" id="IPR027417">
    <property type="entry name" value="P-loop_NTPase"/>
</dbReference>
<dbReference type="InterPro" id="IPR003593">
    <property type="entry name" value="AAA+_ATPase"/>
</dbReference>
<dbReference type="KEGG" id="ccl:Clocl_0456"/>
<dbReference type="PANTHER" id="PTHR43335:SF4">
    <property type="entry name" value="ABC TRANSPORTER, ATP-BINDING PROTEIN"/>
    <property type="match status" value="1"/>
</dbReference>
<organism evidence="6 7">
    <name type="scientific">Acetivibrio clariflavus (strain DSM 19732 / NBRC 101661 / EBR45)</name>
    <name type="common">Clostridium clariflavum</name>
    <dbReference type="NCBI Taxonomy" id="720554"/>
    <lineage>
        <taxon>Bacteria</taxon>
        <taxon>Bacillati</taxon>
        <taxon>Bacillota</taxon>
        <taxon>Clostridia</taxon>
        <taxon>Eubacteriales</taxon>
        <taxon>Oscillospiraceae</taxon>
        <taxon>Acetivibrio</taxon>
    </lineage>
</organism>
<dbReference type="OrthoDB" id="9809205at2"/>
<accession>G8LSB9</accession>
<gene>
    <name evidence="6" type="ordered locus">Clocl_0456</name>
</gene>
<proteinExistence type="inferred from homology"/>
<dbReference type="InterPro" id="IPR017871">
    <property type="entry name" value="ABC_transporter-like_CS"/>
</dbReference>
<dbReference type="Pfam" id="PF00005">
    <property type="entry name" value="ABC_tran"/>
    <property type="match status" value="1"/>
</dbReference>
<evidence type="ECO:0000259" key="5">
    <source>
        <dbReference type="PROSITE" id="PS50893"/>
    </source>
</evidence>
<name>G8LSB9_ACECE</name>
<reference evidence="7" key="1">
    <citation type="submission" date="2011-12" db="EMBL/GenBank/DDBJ databases">
        <title>Complete sequence of Clostridium clariflavum DSM 19732.</title>
        <authorList>
            <consortium name="US DOE Joint Genome Institute"/>
            <person name="Lucas S."/>
            <person name="Han J."/>
            <person name="Lapidus A."/>
            <person name="Cheng J.-F."/>
            <person name="Goodwin L."/>
            <person name="Pitluck S."/>
            <person name="Peters L."/>
            <person name="Teshima H."/>
            <person name="Detter J.C."/>
            <person name="Han C."/>
            <person name="Tapia R."/>
            <person name="Land M."/>
            <person name="Hauser L."/>
            <person name="Kyrpides N."/>
            <person name="Ivanova N."/>
            <person name="Pagani I."/>
            <person name="Kitzmiller T."/>
            <person name="Lynd L."/>
            <person name="Izquierdo J."/>
            <person name="Woyke T."/>
        </authorList>
    </citation>
    <scope>NUCLEOTIDE SEQUENCE [LARGE SCALE GENOMIC DNA]</scope>
    <source>
        <strain evidence="7">DSM 19732 / NBRC 101661 / EBR45</strain>
    </source>
</reference>
<keyword evidence="7" id="KW-1185">Reference proteome</keyword>
<dbReference type="RefSeq" id="WP_014253812.1">
    <property type="nucleotide sequence ID" value="NC_016627.1"/>
</dbReference>
<protein>
    <submittedName>
        <fullName evidence="6">ABC-type multidrug transport system, ATPase component</fullName>
    </submittedName>
</protein>
<dbReference type="EMBL" id="CP003065">
    <property type="protein sequence ID" value="AEV67180.1"/>
    <property type="molecule type" value="Genomic_DNA"/>
</dbReference>
<dbReference type="AlphaFoldDB" id="G8LSB9"/>
<keyword evidence="3" id="KW-0547">Nucleotide-binding</keyword>
<reference evidence="6 7" key="2">
    <citation type="journal article" date="2012" name="Stand. Genomic Sci.">
        <title>Complete Genome Sequence of Clostridium clariflavum DSM 19732.</title>
        <authorList>
            <person name="Izquierdo J.A."/>
            <person name="Goodwin L."/>
            <person name="Davenport K.W."/>
            <person name="Teshima H."/>
            <person name="Bruce D."/>
            <person name="Detter C."/>
            <person name="Tapia R."/>
            <person name="Han S."/>
            <person name="Land M."/>
            <person name="Hauser L."/>
            <person name="Jeffries C.D."/>
            <person name="Han J."/>
            <person name="Pitluck S."/>
            <person name="Nolan M."/>
            <person name="Chen A."/>
            <person name="Huntemann M."/>
            <person name="Mavromatis K."/>
            <person name="Mikhailova N."/>
            <person name="Liolios K."/>
            <person name="Woyke T."/>
            <person name="Lynd L.R."/>
        </authorList>
    </citation>
    <scope>NUCLEOTIDE SEQUENCE [LARGE SCALE GENOMIC DNA]</scope>
    <source>
        <strain evidence="7">DSM 19732 / NBRC 101661 / EBR45</strain>
    </source>
</reference>
<feature type="domain" description="ABC transporter" evidence="5">
    <location>
        <begin position="5"/>
        <end position="233"/>
    </location>
</feature>
<dbReference type="PANTHER" id="PTHR43335">
    <property type="entry name" value="ABC TRANSPORTER, ATP-BINDING PROTEIN"/>
    <property type="match status" value="1"/>
</dbReference>
<dbReference type="SUPFAM" id="SSF52540">
    <property type="entry name" value="P-loop containing nucleoside triphosphate hydrolases"/>
    <property type="match status" value="1"/>
</dbReference>
<dbReference type="Gene3D" id="3.40.50.300">
    <property type="entry name" value="P-loop containing nucleotide triphosphate hydrolases"/>
    <property type="match status" value="1"/>
</dbReference>
<dbReference type="HOGENOM" id="CLU_000604_1_2_9"/>
<evidence type="ECO:0000256" key="2">
    <source>
        <dbReference type="ARBA" id="ARBA00022448"/>
    </source>
</evidence>
<dbReference type="PROSITE" id="PS00211">
    <property type="entry name" value="ABC_TRANSPORTER_1"/>
    <property type="match status" value="1"/>
</dbReference>
<dbReference type="GO" id="GO:0005524">
    <property type="term" value="F:ATP binding"/>
    <property type="evidence" value="ECO:0007669"/>
    <property type="project" value="UniProtKB-KW"/>
</dbReference>
<dbReference type="STRING" id="720554.Clocl_0456"/>
<dbReference type="eggNOG" id="COG1131">
    <property type="taxonomic scope" value="Bacteria"/>
</dbReference>
<dbReference type="PROSITE" id="PS50893">
    <property type="entry name" value="ABC_TRANSPORTER_2"/>
    <property type="match status" value="1"/>
</dbReference>
<dbReference type="InterPro" id="IPR003439">
    <property type="entry name" value="ABC_transporter-like_ATP-bd"/>
</dbReference>
<evidence type="ECO:0000256" key="4">
    <source>
        <dbReference type="ARBA" id="ARBA00022840"/>
    </source>
</evidence>